<dbReference type="Pfam" id="PF03572">
    <property type="entry name" value="Peptidase_S41"/>
    <property type="match status" value="1"/>
</dbReference>
<sequence length="453" mass="47154">MRILILATALAALMTLPAEAQDNRPRSEAQSQADVPVPRETVGAVAGRIRELYFDPAAGDRIADGLEAESAAGAFDALTDPRDLAAALSRRLRPLDAHFNVAWDPNAPAAGGPGGGPQRVRRAPGSPPPPGAGGPERRGANPMEARGHFGFRKVEILPGNVGYIDLRQFSNIDFGNPADPARRAADAALDFVADADAVIFDLRDNGGGAPSMVGYLTSAFTPANAPIYNVFHSREGTQSEAPQVFYPTPRLDVPVYVLISGRTGSAGEAFPYTLQGARRATIVGEASGGAANPGGMVPVGGGFAIFISQGSPKNPNTGGNWEGTGVIPDVAVPWDQALTRAHKLALEAIVTADSGRTDAAWALQAMNSTAPAGDLTPYAGTYGEQTISVAGDRLNVVRGRRPPVALARLDGDLFTVVGDPGRRVQFSRDGAGRVVTMDQVGFGGPGPRARRTD</sequence>
<name>A0A7X6BNM3_9CAUL</name>
<dbReference type="PANTHER" id="PTHR11261:SF3">
    <property type="entry name" value="RETINOL-BINDING PROTEIN 3"/>
    <property type="match status" value="1"/>
</dbReference>
<dbReference type="Gene3D" id="3.90.226.10">
    <property type="entry name" value="2-enoyl-CoA Hydratase, Chain A, domain 1"/>
    <property type="match status" value="1"/>
</dbReference>
<dbReference type="Proteomes" id="UP000587415">
    <property type="component" value="Unassembled WGS sequence"/>
</dbReference>
<evidence type="ECO:0000256" key="1">
    <source>
        <dbReference type="SAM" id="MobiDB-lite"/>
    </source>
</evidence>
<feature type="chain" id="PRO_5030744900" description="Tail specific protease domain-containing protein" evidence="2">
    <location>
        <begin position="21"/>
        <end position="453"/>
    </location>
</feature>
<proteinExistence type="predicted"/>
<evidence type="ECO:0000313" key="5">
    <source>
        <dbReference type="Proteomes" id="UP000587415"/>
    </source>
</evidence>
<dbReference type="AlphaFoldDB" id="A0A7X6BNM3"/>
<dbReference type="GO" id="GO:0008236">
    <property type="term" value="F:serine-type peptidase activity"/>
    <property type="evidence" value="ECO:0007669"/>
    <property type="project" value="InterPro"/>
</dbReference>
<accession>A0A7X6BNM3</accession>
<dbReference type="SMART" id="SM00245">
    <property type="entry name" value="TSPc"/>
    <property type="match status" value="1"/>
</dbReference>
<comment type="caution">
    <text evidence="4">The sequence shown here is derived from an EMBL/GenBank/DDBJ whole genome shotgun (WGS) entry which is preliminary data.</text>
</comment>
<organism evidence="4 5">
    <name type="scientific">Brevundimonas alba</name>
    <dbReference type="NCBI Taxonomy" id="74314"/>
    <lineage>
        <taxon>Bacteria</taxon>
        <taxon>Pseudomonadati</taxon>
        <taxon>Pseudomonadota</taxon>
        <taxon>Alphaproteobacteria</taxon>
        <taxon>Caulobacterales</taxon>
        <taxon>Caulobacteraceae</taxon>
        <taxon>Brevundimonas</taxon>
    </lineage>
</organism>
<dbReference type="EMBL" id="JAATJM010000001">
    <property type="protein sequence ID" value="NJC41542.1"/>
    <property type="molecule type" value="Genomic_DNA"/>
</dbReference>
<keyword evidence="2" id="KW-0732">Signal</keyword>
<feature type="domain" description="Tail specific protease" evidence="3">
    <location>
        <begin position="140"/>
        <end position="333"/>
    </location>
</feature>
<dbReference type="Gene3D" id="3.30.750.44">
    <property type="match status" value="1"/>
</dbReference>
<dbReference type="GO" id="GO:0006508">
    <property type="term" value="P:proteolysis"/>
    <property type="evidence" value="ECO:0007669"/>
    <property type="project" value="InterPro"/>
</dbReference>
<dbReference type="InterPro" id="IPR005151">
    <property type="entry name" value="Tail-specific_protease"/>
</dbReference>
<keyword evidence="5" id="KW-1185">Reference proteome</keyword>
<feature type="region of interest" description="Disordered" evidence="1">
    <location>
        <begin position="103"/>
        <end position="142"/>
    </location>
</feature>
<evidence type="ECO:0000313" key="4">
    <source>
        <dbReference type="EMBL" id="NJC41542.1"/>
    </source>
</evidence>
<dbReference type="PANTHER" id="PTHR11261">
    <property type="entry name" value="INTERPHOTORECEPTOR RETINOID-BINDING PROTEIN"/>
    <property type="match status" value="1"/>
</dbReference>
<reference evidence="4 5" key="1">
    <citation type="submission" date="2020-03" db="EMBL/GenBank/DDBJ databases">
        <title>Genomic Encyclopedia of Type Strains, Phase IV (KMG-IV): sequencing the most valuable type-strain genomes for metagenomic binning, comparative biology and taxonomic classification.</title>
        <authorList>
            <person name="Goeker M."/>
        </authorList>
    </citation>
    <scope>NUCLEOTIDE SEQUENCE [LARGE SCALE GENOMIC DNA]</scope>
    <source>
        <strain evidence="4 5">DSM 4736</strain>
    </source>
</reference>
<dbReference type="CDD" id="cd07563">
    <property type="entry name" value="Peptidase_S41_IRBP"/>
    <property type="match status" value="1"/>
</dbReference>
<evidence type="ECO:0000256" key="2">
    <source>
        <dbReference type="SAM" id="SignalP"/>
    </source>
</evidence>
<dbReference type="RefSeq" id="WP_168046730.1">
    <property type="nucleotide sequence ID" value="NZ_JAATJM010000001.1"/>
</dbReference>
<dbReference type="InterPro" id="IPR029045">
    <property type="entry name" value="ClpP/crotonase-like_dom_sf"/>
</dbReference>
<feature type="signal peptide" evidence="2">
    <location>
        <begin position="1"/>
        <end position="20"/>
    </location>
</feature>
<protein>
    <recommendedName>
        <fullName evidence="3">Tail specific protease domain-containing protein</fullName>
    </recommendedName>
</protein>
<dbReference type="SUPFAM" id="SSF52096">
    <property type="entry name" value="ClpP/crotonase"/>
    <property type="match status" value="1"/>
</dbReference>
<gene>
    <name evidence="4" type="ORF">GGQ87_001800</name>
</gene>
<evidence type="ECO:0000259" key="3">
    <source>
        <dbReference type="SMART" id="SM00245"/>
    </source>
</evidence>